<feature type="region of interest" description="Disordered" evidence="1">
    <location>
        <begin position="217"/>
        <end position="243"/>
    </location>
</feature>
<keyword evidence="2" id="KW-0472">Membrane</keyword>
<keyword evidence="2" id="KW-1133">Transmembrane helix</keyword>
<feature type="domain" description="DUF8175" evidence="3">
    <location>
        <begin position="74"/>
        <end position="219"/>
    </location>
</feature>
<dbReference type="Proteomes" id="UP001596067">
    <property type="component" value="Unassembled WGS sequence"/>
</dbReference>
<reference evidence="5" key="1">
    <citation type="journal article" date="2019" name="Int. J. Syst. Evol. Microbiol.">
        <title>The Global Catalogue of Microorganisms (GCM) 10K type strain sequencing project: providing services to taxonomists for standard genome sequencing and annotation.</title>
        <authorList>
            <consortium name="The Broad Institute Genomics Platform"/>
            <consortium name="The Broad Institute Genome Sequencing Center for Infectious Disease"/>
            <person name="Wu L."/>
            <person name="Ma J."/>
        </authorList>
    </citation>
    <scope>NUCLEOTIDE SEQUENCE [LARGE SCALE GENOMIC DNA]</scope>
    <source>
        <strain evidence="5">CGMCC 4.1469</strain>
    </source>
</reference>
<evidence type="ECO:0000259" key="3">
    <source>
        <dbReference type="Pfam" id="PF26526"/>
    </source>
</evidence>
<evidence type="ECO:0000256" key="1">
    <source>
        <dbReference type="SAM" id="MobiDB-lite"/>
    </source>
</evidence>
<organism evidence="4 5">
    <name type="scientific">Kitasatospora aburaviensis</name>
    <dbReference type="NCBI Taxonomy" id="67265"/>
    <lineage>
        <taxon>Bacteria</taxon>
        <taxon>Bacillati</taxon>
        <taxon>Actinomycetota</taxon>
        <taxon>Actinomycetes</taxon>
        <taxon>Kitasatosporales</taxon>
        <taxon>Streptomycetaceae</taxon>
        <taxon>Kitasatospora</taxon>
    </lineage>
</organism>
<dbReference type="Pfam" id="PF26526">
    <property type="entry name" value="DUF8175"/>
    <property type="match status" value="1"/>
</dbReference>
<proteinExistence type="predicted"/>
<comment type="caution">
    <text evidence="4">The sequence shown here is derived from an EMBL/GenBank/DDBJ whole genome shotgun (WGS) entry which is preliminary data.</text>
</comment>
<dbReference type="InterPro" id="IPR058488">
    <property type="entry name" value="DUF8175"/>
</dbReference>
<evidence type="ECO:0000313" key="4">
    <source>
        <dbReference type="EMBL" id="MFC5888738.1"/>
    </source>
</evidence>
<keyword evidence="5" id="KW-1185">Reference proteome</keyword>
<dbReference type="RefSeq" id="WP_345330262.1">
    <property type="nucleotide sequence ID" value="NZ_BAAAVH010000111.1"/>
</dbReference>
<feature type="transmembrane region" description="Helical" evidence="2">
    <location>
        <begin position="16"/>
        <end position="37"/>
    </location>
</feature>
<evidence type="ECO:0000313" key="5">
    <source>
        <dbReference type="Proteomes" id="UP001596067"/>
    </source>
</evidence>
<evidence type="ECO:0000256" key="2">
    <source>
        <dbReference type="SAM" id="Phobius"/>
    </source>
</evidence>
<protein>
    <recommendedName>
        <fullName evidence="3">DUF8175 domain-containing protein</fullName>
    </recommendedName>
</protein>
<gene>
    <name evidence="4" type="ORF">ACFP0N_27600</name>
</gene>
<dbReference type="EMBL" id="JBHSOD010000044">
    <property type="protein sequence ID" value="MFC5888738.1"/>
    <property type="molecule type" value="Genomic_DNA"/>
</dbReference>
<sequence length="243" mass="24977">MLADTERRRRSAMRRLVVTGVVLAAAAVGTGAVLLWGPGAGPTSTSTTAPAVAGSPAAAPPASTGPSTGVLPAPARVEQGIPVGYPHTPAGAVSAAAHYTEARDLLSPHLVAQQMRVMARHTAQDLGGLSGTGIADARDWRTRLGLDPDGGSDANSFIAVQVRGYQVEVANADQVDVWLLAVETPTVGGIAHGRGTFVVAAPVAWADGDWKLVDRQLQKAPESAEPDSSDAVSKGWIPVAYQR</sequence>
<feature type="compositionally biased region" description="Low complexity" evidence="1">
    <location>
        <begin position="42"/>
        <end position="69"/>
    </location>
</feature>
<name>A0ABW1F3G3_9ACTN</name>
<feature type="region of interest" description="Disordered" evidence="1">
    <location>
        <begin position="42"/>
        <end position="72"/>
    </location>
</feature>
<keyword evidence="2" id="KW-0812">Transmembrane</keyword>
<accession>A0ABW1F3G3</accession>